<sequence>MKRLIQLCSLVFLCFLFQKAPAGSTAGNITRRNAPGAGRQDTLPSAFIQKWVLNLADKKCVLRFRYQKNPDDGSLVVTALNESTLFPGSFYKTLEAYFELTPFLSSGADYSEVYERCDATGFTDNSHVSYTKERYGGMTAKALYIYDIDGDGVPEILLADKEGSSADNNIYALYRINKKTNRFVKADRFFNGAFFGWDKTRKYIITGVSDTRERRLVKNKIANRMLVPVKKCTVTASAGRVCF</sequence>
<feature type="signal peptide" evidence="1">
    <location>
        <begin position="1"/>
        <end position="22"/>
    </location>
</feature>
<evidence type="ECO:0000256" key="1">
    <source>
        <dbReference type="SAM" id="SignalP"/>
    </source>
</evidence>
<feature type="chain" id="PRO_5011677877" description="Repeat domain-containing protein" evidence="1">
    <location>
        <begin position="23"/>
        <end position="243"/>
    </location>
</feature>
<dbReference type="Proteomes" id="UP000198757">
    <property type="component" value="Unassembled WGS sequence"/>
</dbReference>
<keyword evidence="1" id="KW-0732">Signal</keyword>
<evidence type="ECO:0008006" key="4">
    <source>
        <dbReference type="Google" id="ProtNLM"/>
    </source>
</evidence>
<protein>
    <recommendedName>
        <fullName evidence="4">Repeat domain-containing protein</fullName>
    </recommendedName>
</protein>
<accession>A0A1G6SPF6</accession>
<name>A0A1G6SPF6_NIADE</name>
<evidence type="ECO:0000313" key="3">
    <source>
        <dbReference type="Proteomes" id="UP000198757"/>
    </source>
</evidence>
<proteinExistence type="predicted"/>
<dbReference type="RefSeq" id="WP_143019763.1">
    <property type="nucleotide sequence ID" value="NZ_FMZO01000006.1"/>
</dbReference>
<reference evidence="3" key="1">
    <citation type="submission" date="2016-10" db="EMBL/GenBank/DDBJ databases">
        <authorList>
            <person name="Varghese N."/>
            <person name="Submissions S."/>
        </authorList>
    </citation>
    <scope>NUCLEOTIDE SEQUENCE [LARGE SCALE GENOMIC DNA]</scope>
    <source>
        <strain evidence="3">DSM 25811 / CCM 8410 / LMG 26954 / E90</strain>
    </source>
</reference>
<dbReference type="AlphaFoldDB" id="A0A1G6SPF6"/>
<evidence type="ECO:0000313" key="2">
    <source>
        <dbReference type="EMBL" id="SDD18045.1"/>
    </source>
</evidence>
<gene>
    <name evidence="2" type="ORF">SAMN04487894_106286</name>
</gene>
<dbReference type="STRING" id="1285928.SAMN04487894_106286"/>
<keyword evidence="3" id="KW-1185">Reference proteome</keyword>
<organism evidence="2 3">
    <name type="scientific">Niabella drilacis (strain DSM 25811 / CCM 8410 / CCUG 62505 / LMG 26954 / E90)</name>
    <dbReference type="NCBI Taxonomy" id="1285928"/>
    <lineage>
        <taxon>Bacteria</taxon>
        <taxon>Pseudomonadati</taxon>
        <taxon>Bacteroidota</taxon>
        <taxon>Chitinophagia</taxon>
        <taxon>Chitinophagales</taxon>
        <taxon>Chitinophagaceae</taxon>
        <taxon>Niabella</taxon>
    </lineage>
</organism>
<dbReference type="OrthoDB" id="1273407at2"/>
<dbReference type="EMBL" id="FMZO01000006">
    <property type="protein sequence ID" value="SDD18045.1"/>
    <property type="molecule type" value="Genomic_DNA"/>
</dbReference>